<gene>
    <name evidence="2" type="ORF">SAMN04488554_4026</name>
</gene>
<feature type="signal peptide" evidence="1">
    <location>
        <begin position="1"/>
        <end position="26"/>
    </location>
</feature>
<dbReference type="Proteomes" id="UP000199220">
    <property type="component" value="Unassembled WGS sequence"/>
</dbReference>
<dbReference type="RefSeq" id="WP_175477251.1">
    <property type="nucleotide sequence ID" value="NZ_FNTX01000002.1"/>
</dbReference>
<keyword evidence="3" id="KW-1185">Reference proteome</keyword>
<dbReference type="PROSITE" id="PS51257">
    <property type="entry name" value="PROKAR_LIPOPROTEIN"/>
    <property type="match status" value="1"/>
</dbReference>
<dbReference type="SUPFAM" id="SSF53850">
    <property type="entry name" value="Periplasmic binding protein-like II"/>
    <property type="match status" value="1"/>
</dbReference>
<evidence type="ECO:0000313" key="3">
    <source>
        <dbReference type="Proteomes" id="UP000199220"/>
    </source>
</evidence>
<evidence type="ECO:0000313" key="2">
    <source>
        <dbReference type="EMBL" id="SEE97486.1"/>
    </source>
</evidence>
<keyword evidence="1" id="KW-0732">Signal</keyword>
<name>A0A1H5N7G5_9MICO</name>
<dbReference type="InterPro" id="IPR006059">
    <property type="entry name" value="SBP"/>
</dbReference>
<protein>
    <submittedName>
        <fullName evidence="2">Multiple sugar transport system substrate-binding protein</fullName>
    </submittedName>
</protein>
<dbReference type="InterPro" id="IPR050490">
    <property type="entry name" value="Bact_solute-bd_prot1"/>
</dbReference>
<dbReference type="STRING" id="648782.SAMN04488554_4026"/>
<reference evidence="3" key="1">
    <citation type="submission" date="2016-10" db="EMBL/GenBank/DDBJ databases">
        <authorList>
            <person name="Varghese N."/>
            <person name="Submissions S."/>
        </authorList>
    </citation>
    <scope>NUCLEOTIDE SEQUENCE [LARGE SCALE GENOMIC DNA]</scope>
    <source>
        <strain evidence="3">DSM 21368</strain>
    </source>
</reference>
<sequence>MYPTSRTRRYSLAVAGVAATTLLATACGGGGEGGDGDGDDQVTITISGPNQWNNDPQSFGPAWEDLVERFEAEEPSINVETTVLPVAQFGQTLATQLGAGTAPELIFEQTPHTPDQAVALDEYLDEPNPYAEGNERWLDLFDDDYFGPESARAINAEGNYEFVPFNLVIVGIYFNADILAEAGVEAPIESYGDFLQACADISDAGYIPLAMDQSGLAQNWLYRMISPQLLDKYTEEWNRYTPDNEPGTARQLTPKSLAQAILTGELDPIDTPEIAESLQMMKRIYDECATPNWSGISGGAAFIGHDDFVGGRAAMTLGTNFATTNLDDVDWEWSTMPFPTISEEDSEYSTGRPAQFGAGIGGTNYMIPSTTEGAQLEAAIKFLQFVTSPEGGQPWLDASGGLPATNDAEPAPGLESLMSGSWAETPVINRTNYVPSDQRGQPPFDGYLLESSTLEEHLADLDADWDAWALEQAEQGGWDEDWAQG</sequence>
<organism evidence="2 3">
    <name type="scientific">Ruania alba</name>
    <dbReference type="NCBI Taxonomy" id="648782"/>
    <lineage>
        <taxon>Bacteria</taxon>
        <taxon>Bacillati</taxon>
        <taxon>Actinomycetota</taxon>
        <taxon>Actinomycetes</taxon>
        <taxon>Micrococcales</taxon>
        <taxon>Ruaniaceae</taxon>
        <taxon>Ruania</taxon>
    </lineage>
</organism>
<dbReference type="EMBL" id="FNTX01000002">
    <property type="protein sequence ID" value="SEE97486.1"/>
    <property type="molecule type" value="Genomic_DNA"/>
</dbReference>
<dbReference type="PANTHER" id="PTHR43649">
    <property type="entry name" value="ARABINOSE-BINDING PROTEIN-RELATED"/>
    <property type="match status" value="1"/>
</dbReference>
<evidence type="ECO:0000256" key="1">
    <source>
        <dbReference type="SAM" id="SignalP"/>
    </source>
</evidence>
<dbReference type="Pfam" id="PF01547">
    <property type="entry name" value="SBP_bac_1"/>
    <property type="match status" value="1"/>
</dbReference>
<dbReference type="PANTHER" id="PTHR43649:SF12">
    <property type="entry name" value="DIACETYLCHITOBIOSE BINDING PROTEIN DASA"/>
    <property type="match status" value="1"/>
</dbReference>
<dbReference type="AlphaFoldDB" id="A0A1H5N7G5"/>
<accession>A0A1H5N7G5</accession>
<keyword evidence="2" id="KW-0813">Transport</keyword>
<keyword evidence="2" id="KW-0762">Sugar transport</keyword>
<dbReference type="Gene3D" id="3.40.190.10">
    <property type="entry name" value="Periplasmic binding protein-like II"/>
    <property type="match status" value="1"/>
</dbReference>
<feature type="chain" id="PRO_5011754295" evidence="1">
    <location>
        <begin position="27"/>
        <end position="485"/>
    </location>
</feature>
<proteinExistence type="predicted"/>